<protein>
    <submittedName>
        <fullName evidence="1">Uncharacterized protein</fullName>
    </submittedName>
</protein>
<dbReference type="Proteomes" id="UP000033995">
    <property type="component" value="Unassembled WGS sequence"/>
</dbReference>
<sequence>MNKDLKREMEQVIGSIILAQVVDSKNIDNDWISRLADYQGDADDGYRKMVMESVKIVEKALASGKLDDNASARCVQYIAKHGKEIAKWHSESLRFVN</sequence>
<comment type="caution">
    <text evidence="1">The sequence shown here is derived from an EMBL/GenBank/DDBJ whole genome shotgun (WGS) entry which is preliminary data.</text>
</comment>
<proteinExistence type="predicted"/>
<name>A0A0G0C9S7_9BACT</name>
<evidence type="ECO:0000313" key="2">
    <source>
        <dbReference type="Proteomes" id="UP000033995"/>
    </source>
</evidence>
<gene>
    <name evidence="1" type="ORF">UR38_C0002G0018</name>
</gene>
<dbReference type="EMBL" id="LBOZ01000002">
    <property type="protein sequence ID" value="KKP47915.1"/>
    <property type="molecule type" value="Genomic_DNA"/>
</dbReference>
<evidence type="ECO:0000313" key="1">
    <source>
        <dbReference type="EMBL" id="KKP47915.1"/>
    </source>
</evidence>
<organism evidence="1 2">
    <name type="scientific">Candidatus Woesebacteria bacterium GW2011_GWA2_33_28</name>
    <dbReference type="NCBI Taxonomy" id="1618561"/>
    <lineage>
        <taxon>Bacteria</taxon>
        <taxon>Candidatus Woeseibacteriota</taxon>
    </lineage>
</organism>
<accession>A0A0G0C9S7</accession>
<dbReference type="AlphaFoldDB" id="A0A0G0C9S7"/>
<reference evidence="1 2" key="1">
    <citation type="journal article" date="2015" name="Nature">
        <title>rRNA introns, odd ribosomes, and small enigmatic genomes across a large radiation of phyla.</title>
        <authorList>
            <person name="Brown C.T."/>
            <person name="Hug L.A."/>
            <person name="Thomas B.C."/>
            <person name="Sharon I."/>
            <person name="Castelle C.J."/>
            <person name="Singh A."/>
            <person name="Wilkins M.J."/>
            <person name="Williams K.H."/>
            <person name="Banfield J.F."/>
        </authorList>
    </citation>
    <scope>NUCLEOTIDE SEQUENCE [LARGE SCALE GENOMIC DNA]</scope>
</reference>